<dbReference type="OrthoDB" id="4738735at2"/>
<accession>A0A329MD73</accession>
<proteinExistence type="predicted"/>
<gene>
    <name evidence="1" type="ORF">DQP57_00465</name>
</gene>
<name>A0A329MD73_9MYCO</name>
<sequence>MPRTNQDGKDVKLVLEWLCQRRLTDSELALALDIPPTNYSRRKDADDFPSFEELDQFGNHFNLSARALQIAFGYLDTDVLQLLDEDGLRQYVEQGGGVPPVFPTRRPGTTTIAIPRTKMLSRRKRKAGAPPP</sequence>
<dbReference type="AlphaFoldDB" id="A0A329MD73"/>
<evidence type="ECO:0000313" key="2">
    <source>
        <dbReference type="Proteomes" id="UP000250915"/>
    </source>
</evidence>
<dbReference type="Proteomes" id="UP000250915">
    <property type="component" value="Unassembled WGS sequence"/>
</dbReference>
<dbReference type="EMBL" id="QMEV01000001">
    <property type="protein sequence ID" value="RAV17532.1"/>
    <property type="molecule type" value="Genomic_DNA"/>
</dbReference>
<dbReference type="RefSeq" id="WP_112630681.1">
    <property type="nucleotide sequence ID" value="NZ_QMEV01000001.1"/>
</dbReference>
<organism evidence="1 2">
    <name type="scientific">Mycobacterium colombiense</name>
    <dbReference type="NCBI Taxonomy" id="339268"/>
    <lineage>
        <taxon>Bacteria</taxon>
        <taxon>Bacillati</taxon>
        <taxon>Actinomycetota</taxon>
        <taxon>Actinomycetes</taxon>
        <taxon>Mycobacteriales</taxon>
        <taxon>Mycobacteriaceae</taxon>
        <taxon>Mycobacterium</taxon>
        <taxon>Mycobacterium avium complex (MAC)</taxon>
    </lineage>
</organism>
<evidence type="ECO:0000313" key="1">
    <source>
        <dbReference type="EMBL" id="RAV17532.1"/>
    </source>
</evidence>
<comment type="caution">
    <text evidence="1">The sequence shown here is derived from an EMBL/GenBank/DDBJ whole genome shotgun (WGS) entry which is preliminary data.</text>
</comment>
<protein>
    <submittedName>
        <fullName evidence="1">Uncharacterized protein</fullName>
    </submittedName>
</protein>
<reference evidence="1 2" key="1">
    <citation type="submission" date="2018-06" db="EMBL/GenBank/DDBJ databases">
        <title>NTM in soil in Japan.</title>
        <authorList>
            <person name="Ohya K."/>
        </authorList>
    </citation>
    <scope>NUCLEOTIDE SEQUENCE [LARGE SCALE GENOMIC DNA]</scope>
    <source>
        <strain evidence="1 2">GF28</strain>
    </source>
</reference>